<name>A0A9Q1V049_CLOBO</name>
<gene>
    <name evidence="2" type="ORF">ADU74_03295</name>
</gene>
<comment type="caution">
    <text evidence="2">The sequence shown here is derived from an EMBL/GenBank/DDBJ whole genome shotgun (WGS) entry which is preliminary data.</text>
</comment>
<dbReference type="EMBL" id="LGVR01000010">
    <property type="protein sequence ID" value="KOA89646.1"/>
    <property type="molecule type" value="Genomic_DNA"/>
</dbReference>
<feature type="non-terminal residue" evidence="2">
    <location>
        <position position="127"/>
    </location>
</feature>
<accession>A0A9Q1V049</accession>
<dbReference type="AlphaFoldDB" id="A0A9Q1V049"/>
<organism evidence="2 3">
    <name type="scientific">Clostridium botulinum</name>
    <dbReference type="NCBI Taxonomy" id="1491"/>
    <lineage>
        <taxon>Bacteria</taxon>
        <taxon>Bacillati</taxon>
        <taxon>Bacillota</taxon>
        <taxon>Clostridia</taxon>
        <taxon>Eubacteriales</taxon>
        <taxon>Clostridiaceae</taxon>
        <taxon>Clostridium</taxon>
    </lineage>
</organism>
<dbReference type="Proteomes" id="UP000037540">
    <property type="component" value="Unassembled WGS sequence"/>
</dbReference>
<feature type="compositionally biased region" description="Polar residues" evidence="1">
    <location>
        <begin position="118"/>
        <end position="127"/>
    </location>
</feature>
<evidence type="ECO:0000313" key="2">
    <source>
        <dbReference type="EMBL" id="KOA89646.1"/>
    </source>
</evidence>
<dbReference type="RefSeq" id="WP_141640272.1">
    <property type="nucleotide sequence ID" value="NZ_LGVQ01000083.1"/>
</dbReference>
<reference evidence="2 3" key="1">
    <citation type="submission" date="2015-07" db="EMBL/GenBank/DDBJ databases">
        <title>Draft genome sequences of 17 French Clostridium botulinum group III.</title>
        <authorList>
            <person name="Woudstra C."/>
            <person name="Le Marechal C."/>
            <person name="Souillard R."/>
            <person name="Bayon-Auboyer M.-H."/>
            <person name="Dessouter D."/>
            <person name="Fach P."/>
        </authorList>
    </citation>
    <scope>NUCLEOTIDE SEQUENCE [LARGE SCALE GENOMIC DNA]</scope>
    <source>
        <strain evidence="2 3">12LNRI-CD</strain>
    </source>
</reference>
<proteinExistence type="predicted"/>
<evidence type="ECO:0000313" key="3">
    <source>
        <dbReference type="Proteomes" id="UP000037540"/>
    </source>
</evidence>
<feature type="region of interest" description="Disordered" evidence="1">
    <location>
        <begin position="76"/>
        <end position="127"/>
    </location>
</feature>
<sequence>MDIFQKINKGVGVAATAIIIAGGIPQIAQAIDNVNTLPKIEAKSICKNIENSIKNGTYEVDKLSLNLNSNMNTVLQKDSRALDKKKSIKKSKKNKLEDIESNNQQKLLNSKKIKKENIQSQPKSEET</sequence>
<protein>
    <submittedName>
        <fullName evidence="2">Uncharacterized protein</fullName>
    </submittedName>
</protein>
<evidence type="ECO:0000256" key="1">
    <source>
        <dbReference type="SAM" id="MobiDB-lite"/>
    </source>
</evidence>